<dbReference type="RefSeq" id="WP_085283372.1">
    <property type="nucleotide sequence ID" value="NZ_FOBI01000002.1"/>
</dbReference>
<gene>
    <name evidence="1" type="ORF">SAMN05216262_102313</name>
</gene>
<dbReference type="EMBL" id="FOBI01000002">
    <property type="protein sequence ID" value="SEK76557.1"/>
    <property type="molecule type" value="Genomic_DNA"/>
</dbReference>
<dbReference type="AlphaFoldDB" id="A0A1H7JRW2"/>
<name>A0A1H7JRW2_9GAMM</name>
<accession>A0A1H7JRW2</accession>
<keyword evidence="2" id="KW-1185">Reference proteome</keyword>
<protein>
    <submittedName>
        <fullName evidence="1">Uncharacterized protein</fullName>
    </submittedName>
</protein>
<proteinExistence type="predicted"/>
<organism evidence="1 2">
    <name type="scientific">Colwellia chukchiensis</name>
    <dbReference type="NCBI Taxonomy" id="641665"/>
    <lineage>
        <taxon>Bacteria</taxon>
        <taxon>Pseudomonadati</taxon>
        <taxon>Pseudomonadota</taxon>
        <taxon>Gammaproteobacteria</taxon>
        <taxon>Alteromonadales</taxon>
        <taxon>Colwelliaceae</taxon>
        <taxon>Colwellia</taxon>
    </lineage>
</organism>
<dbReference type="Proteomes" id="UP000199297">
    <property type="component" value="Unassembled WGS sequence"/>
</dbReference>
<evidence type="ECO:0000313" key="2">
    <source>
        <dbReference type="Proteomes" id="UP000199297"/>
    </source>
</evidence>
<evidence type="ECO:0000313" key="1">
    <source>
        <dbReference type="EMBL" id="SEK76557.1"/>
    </source>
</evidence>
<reference evidence="2" key="1">
    <citation type="submission" date="2016-10" db="EMBL/GenBank/DDBJ databases">
        <authorList>
            <person name="Varghese N."/>
            <person name="Submissions S."/>
        </authorList>
    </citation>
    <scope>NUCLEOTIDE SEQUENCE [LARGE SCALE GENOMIC DNA]</scope>
    <source>
        <strain evidence="2">CGMCC 1.9127</strain>
    </source>
</reference>
<sequence>MPIDYQLQKPSLQNIPFMGSGNRLEKKEVSVGSKVIVKELSGQEHKVLVIGFESNQYFGENETGKKIKFSKENVFLIL</sequence>